<dbReference type="EMBL" id="UYWY01023799">
    <property type="protein sequence ID" value="VDM47998.1"/>
    <property type="molecule type" value="Genomic_DNA"/>
</dbReference>
<dbReference type="AlphaFoldDB" id="A0A183V7F7"/>
<reference evidence="4" key="1">
    <citation type="submission" date="2016-06" db="UniProtKB">
        <authorList>
            <consortium name="WormBaseParasite"/>
        </authorList>
    </citation>
    <scope>IDENTIFICATION</scope>
</reference>
<evidence type="ECO:0000313" key="3">
    <source>
        <dbReference type="Proteomes" id="UP000050794"/>
    </source>
</evidence>
<organism evidence="3 4">
    <name type="scientific">Toxocara canis</name>
    <name type="common">Canine roundworm</name>
    <dbReference type="NCBI Taxonomy" id="6265"/>
    <lineage>
        <taxon>Eukaryota</taxon>
        <taxon>Metazoa</taxon>
        <taxon>Ecdysozoa</taxon>
        <taxon>Nematoda</taxon>
        <taxon>Chromadorea</taxon>
        <taxon>Rhabditida</taxon>
        <taxon>Spirurina</taxon>
        <taxon>Ascaridomorpha</taxon>
        <taxon>Ascaridoidea</taxon>
        <taxon>Toxocaridae</taxon>
        <taxon>Toxocara</taxon>
    </lineage>
</organism>
<sequence>MRERTRKTREKRKVDERPVEESVVAMKGTTTENEDTEEPNAENKKLQFVYDKLSHELCKKLEESCFGIRFLPITESGIFRYSLSAHH</sequence>
<evidence type="ECO:0000313" key="2">
    <source>
        <dbReference type="EMBL" id="VDM47998.1"/>
    </source>
</evidence>
<reference evidence="2 3" key="2">
    <citation type="submission" date="2018-11" db="EMBL/GenBank/DDBJ databases">
        <authorList>
            <consortium name="Pathogen Informatics"/>
        </authorList>
    </citation>
    <scope>NUCLEOTIDE SEQUENCE [LARGE SCALE GENOMIC DNA]</scope>
</reference>
<name>A0A183V7F7_TOXCA</name>
<dbReference type="WBParaSite" id="TCNE_0001667801-mRNA-1">
    <property type="protein sequence ID" value="TCNE_0001667801-mRNA-1"/>
    <property type="gene ID" value="TCNE_0001667801"/>
</dbReference>
<evidence type="ECO:0000313" key="4">
    <source>
        <dbReference type="WBParaSite" id="TCNE_0001667801-mRNA-1"/>
    </source>
</evidence>
<proteinExistence type="predicted"/>
<keyword evidence="3" id="KW-1185">Reference proteome</keyword>
<evidence type="ECO:0000256" key="1">
    <source>
        <dbReference type="SAM" id="MobiDB-lite"/>
    </source>
</evidence>
<feature type="compositionally biased region" description="Basic residues" evidence="1">
    <location>
        <begin position="1"/>
        <end position="11"/>
    </location>
</feature>
<gene>
    <name evidence="2" type="ORF">TCNE_LOCUS16677</name>
</gene>
<accession>A0A183V7F7</accession>
<protein>
    <submittedName>
        <fullName evidence="2 4">Uncharacterized protein</fullName>
    </submittedName>
</protein>
<dbReference type="Proteomes" id="UP000050794">
    <property type="component" value="Unassembled WGS sequence"/>
</dbReference>
<feature type="region of interest" description="Disordered" evidence="1">
    <location>
        <begin position="1"/>
        <end position="40"/>
    </location>
</feature>